<protein>
    <submittedName>
        <fullName evidence="1">Uncharacterized protein</fullName>
    </submittedName>
</protein>
<gene>
    <name evidence="1" type="ORF">ACH5RR_021592</name>
</gene>
<reference evidence="1 2" key="1">
    <citation type="submission" date="2024-11" db="EMBL/GenBank/DDBJ databases">
        <title>A near-complete genome assembly of Cinchona calisaya.</title>
        <authorList>
            <person name="Lian D.C."/>
            <person name="Zhao X.W."/>
            <person name="Wei L."/>
        </authorList>
    </citation>
    <scope>NUCLEOTIDE SEQUENCE [LARGE SCALE GENOMIC DNA]</scope>
    <source>
        <tissue evidence="1">Nenye</tissue>
    </source>
</reference>
<sequence>MNEIKRMICDVAVAWVMNATKTVELKFSRHGLFLVGKLRFYFISYHIWRSNSLSYIQRDKVLLVYAIMTGMPVNIDGLIRQELLDSMKSSKPFFFFLTLLV</sequence>
<evidence type="ECO:0000313" key="2">
    <source>
        <dbReference type="Proteomes" id="UP001630127"/>
    </source>
</evidence>
<organism evidence="1 2">
    <name type="scientific">Cinchona calisaya</name>
    <dbReference type="NCBI Taxonomy" id="153742"/>
    <lineage>
        <taxon>Eukaryota</taxon>
        <taxon>Viridiplantae</taxon>
        <taxon>Streptophyta</taxon>
        <taxon>Embryophyta</taxon>
        <taxon>Tracheophyta</taxon>
        <taxon>Spermatophyta</taxon>
        <taxon>Magnoliopsida</taxon>
        <taxon>eudicotyledons</taxon>
        <taxon>Gunneridae</taxon>
        <taxon>Pentapetalae</taxon>
        <taxon>asterids</taxon>
        <taxon>lamiids</taxon>
        <taxon>Gentianales</taxon>
        <taxon>Rubiaceae</taxon>
        <taxon>Cinchonoideae</taxon>
        <taxon>Cinchoneae</taxon>
        <taxon>Cinchona</taxon>
    </lineage>
</organism>
<comment type="caution">
    <text evidence="1">The sequence shown here is derived from an EMBL/GenBank/DDBJ whole genome shotgun (WGS) entry which is preliminary data.</text>
</comment>
<name>A0ABD2ZMQ1_9GENT</name>
<evidence type="ECO:0000313" key="1">
    <source>
        <dbReference type="EMBL" id="KAL3519003.1"/>
    </source>
</evidence>
<dbReference type="Proteomes" id="UP001630127">
    <property type="component" value="Unassembled WGS sequence"/>
</dbReference>
<dbReference type="AlphaFoldDB" id="A0ABD2ZMQ1"/>
<proteinExistence type="predicted"/>
<dbReference type="EMBL" id="JBJUIK010000009">
    <property type="protein sequence ID" value="KAL3519003.1"/>
    <property type="molecule type" value="Genomic_DNA"/>
</dbReference>
<accession>A0ABD2ZMQ1</accession>
<keyword evidence="2" id="KW-1185">Reference proteome</keyword>